<keyword evidence="3 9" id="KW-0560">Oxidoreductase</keyword>
<evidence type="ECO:0000256" key="2">
    <source>
        <dbReference type="ARBA" id="ARBA00022516"/>
    </source>
</evidence>
<gene>
    <name evidence="13" type="ORF">SYN_01987</name>
</gene>
<dbReference type="InterPro" id="IPR006168">
    <property type="entry name" value="G3P_DH_NAD-dep"/>
</dbReference>
<evidence type="ECO:0000313" key="13">
    <source>
        <dbReference type="EMBL" id="ABC77734.1"/>
    </source>
</evidence>
<dbReference type="PIRSF" id="PIRSF000114">
    <property type="entry name" value="Glycerol-3-P_dh"/>
    <property type="match status" value="1"/>
</dbReference>
<evidence type="ECO:0000256" key="9">
    <source>
        <dbReference type="RuleBase" id="RU000437"/>
    </source>
</evidence>
<evidence type="ECO:0000259" key="11">
    <source>
        <dbReference type="Pfam" id="PF01210"/>
    </source>
</evidence>
<dbReference type="Pfam" id="PF01210">
    <property type="entry name" value="NAD_Gly3P_dh_N"/>
    <property type="match status" value="1"/>
</dbReference>
<protein>
    <recommendedName>
        <fullName evidence="10">Glycerol-3-phosphate dehydrogenase</fullName>
        <ecNumber evidence="10">1.1.1.94</ecNumber>
    </recommendedName>
</protein>
<dbReference type="InterPro" id="IPR011128">
    <property type="entry name" value="G3P_DH_NAD-dep_N"/>
</dbReference>
<dbReference type="InterPro" id="IPR008927">
    <property type="entry name" value="6-PGluconate_DH-like_C_sf"/>
</dbReference>
<dbReference type="GO" id="GO:0046168">
    <property type="term" value="P:glycerol-3-phosphate catabolic process"/>
    <property type="evidence" value="ECO:0007669"/>
    <property type="project" value="InterPro"/>
</dbReference>
<evidence type="ECO:0000256" key="5">
    <source>
        <dbReference type="ARBA" id="ARBA00023209"/>
    </source>
</evidence>
<dbReference type="GO" id="GO:0006650">
    <property type="term" value="P:glycerophospholipid metabolic process"/>
    <property type="evidence" value="ECO:0007669"/>
    <property type="project" value="UniProtKB-UniPathway"/>
</dbReference>
<keyword evidence="14" id="KW-1185">Reference proteome</keyword>
<dbReference type="HOGENOM" id="CLU_684994_0_0_7"/>
<dbReference type="GO" id="GO:0005975">
    <property type="term" value="P:carbohydrate metabolic process"/>
    <property type="evidence" value="ECO:0007669"/>
    <property type="project" value="InterPro"/>
</dbReference>
<dbReference type="PANTHER" id="PTHR11728">
    <property type="entry name" value="GLYCEROL-3-PHOSPHATE DEHYDROGENASE"/>
    <property type="match status" value="1"/>
</dbReference>
<dbReference type="Proteomes" id="UP000001933">
    <property type="component" value="Chromosome"/>
</dbReference>
<dbReference type="PRINTS" id="PR00077">
    <property type="entry name" value="GPDHDRGNASE"/>
</dbReference>
<dbReference type="Pfam" id="PF07479">
    <property type="entry name" value="NAD_Gly3P_dh_C"/>
    <property type="match status" value="1"/>
</dbReference>
<dbReference type="EC" id="1.1.1.94" evidence="10"/>
<evidence type="ECO:0000256" key="4">
    <source>
        <dbReference type="ARBA" id="ARBA00023098"/>
    </source>
</evidence>
<comment type="catalytic activity">
    <reaction evidence="10">
        <text>sn-glycerol 3-phosphate + NADP(+) = dihydroxyacetone phosphate + NADPH + H(+)</text>
        <dbReference type="Rhea" id="RHEA:11096"/>
        <dbReference type="ChEBI" id="CHEBI:15378"/>
        <dbReference type="ChEBI" id="CHEBI:57597"/>
        <dbReference type="ChEBI" id="CHEBI:57642"/>
        <dbReference type="ChEBI" id="CHEBI:57783"/>
        <dbReference type="ChEBI" id="CHEBI:58349"/>
        <dbReference type="EC" id="1.1.1.94"/>
    </reaction>
</comment>
<dbReference type="InterPro" id="IPR006109">
    <property type="entry name" value="G3P_DH_NAD-dep_C"/>
</dbReference>
<dbReference type="InterPro" id="IPR036291">
    <property type="entry name" value="NAD(P)-bd_dom_sf"/>
</dbReference>
<evidence type="ECO:0000313" key="14">
    <source>
        <dbReference type="Proteomes" id="UP000001933"/>
    </source>
</evidence>
<feature type="active site" description="Proton acceptor" evidence="7">
    <location>
        <position position="222"/>
    </location>
</feature>
<evidence type="ECO:0000259" key="12">
    <source>
        <dbReference type="Pfam" id="PF07479"/>
    </source>
</evidence>
<comment type="similarity">
    <text evidence="1 9">Belongs to the NAD-dependent glycerol-3-phosphate dehydrogenase family.</text>
</comment>
<keyword evidence="5" id="KW-0594">Phospholipid biosynthesis</keyword>
<dbReference type="InterPro" id="IPR013328">
    <property type="entry name" value="6PGD_dom2"/>
</dbReference>
<feature type="domain" description="Glycerol-3-phosphate dehydrogenase NAD-dependent N-terminal" evidence="11">
    <location>
        <begin position="12"/>
        <end position="185"/>
    </location>
</feature>
<feature type="domain" description="Glycerol-3-phosphate dehydrogenase NAD-dependent C-terminal" evidence="12">
    <location>
        <begin position="211"/>
        <end position="354"/>
    </location>
</feature>
<proteinExistence type="inferred from homology"/>
<sequence>MMLKLNLDTSRIAVIGPGRLGTSFAYKFGRDNIKVTLYYHDADICREINREHLNPKHLTEDLALRSGGMDRVPRLSTRVTATNDLERVVEDHDFILLSITMNRLPELLGYLQPLIEKKAGDTCLISPIKGLTSDELTKELITPSQLIHNHLFRLKNKYQVVCIGGPFFDVDIALGRPVCVTIAGKSRICRFIREELFKFNRRELNSYYNFDIVGVEACGSLKNLVANIKGVADSLDLGDSFPGTIFARSGVEIRSLAKLLGGSFQAFYSQAGVGDMYVTLSSDASKNYRYGKYFYQLYDGNTIETNKRVLARIDGTPEGPNTIKNVHRYLEKKNMYSPLFQCAYQIFNEGGSKSNMKELLIQSCQLDRREKEYIGPVSRALYRIMPNLWYRREKGILANLDM</sequence>
<dbReference type="eggNOG" id="COG0240">
    <property type="taxonomic scope" value="Bacteria"/>
</dbReference>
<dbReference type="SUPFAM" id="SSF48179">
    <property type="entry name" value="6-phosphogluconate dehydrogenase C-terminal domain-like"/>
    <property type="match status" value="1"/>
</dbReference>
<dbReference type="Gene3D" id="1.10.1040.10">
    <property type="entry name" value="N-(1-d-carboxylethyl)-l-norvaline Dehydrogenase, domain 2"/>
    <property type="match status" value="1"/>
</dbReference>
<dbReference type="GO" id="GO:0051287">
    <property type="term" value="F:NAD binding"/>
    <property type="evidence" value="ECO:0007669"/>
    <property type="project" value="InterPro"/>
</dbReference>
<dbReference type="STRING" id="56780.SYN_01987"/>
<dbReference type="EMBL" id="CP000252">
    <property type="protein sequence ID" value="ABC77734.1"/>
    <property type="molecule type" value="Genomic_DNA"/>
</dbReference>
<feature type="binding site" evidence="8">
    <location>
        <begin position="16"/>
        <end position="21"/>
    </location>
    <ligand>
        <name>NAD(+)</name>
        <dbReference type="ChEBI" id="CHEBI:57540"/>
    </ligand>
</feature>
<dbReference type="UniPathway" id="UPA00940"/>
<keyword evidence="2" id="KW-0444">Lipid biosynthesis</keyword>
<evidence type="ECO:0000256" key="10">
    <source>
        <dbReference type="RuleBase" id="RU000439"/>
    </source>
</evidence>
<name>Q2LUH0_SYNAS</name>
<evidence type="ECO:0000256" key="6">
    <source>
        <dbReference type="ARBA" id="ARBA00023264"/>
    </source>
</evidence>
<evidence type="ECO:0000256" key="7">
    <source>
        <dbReference type="PIRSR" id="PIRSR000114-1"/>
    </source>
</evidence>
<evidence type="ECO:0000256" key="8">
    <source>
        <dbReference type="PIRSR" id="PIRSR000114-3"/>
    </source>
</evidence>
<dbReference type="PROSITE" id="PS00957">
    <property type="entry name" value="NAD_G3PDH"/>
    <property type="match status" value="1"/>
</dbReference>
<evidence type="ECO:0000256" key="1">
    <source>
        <dbReference type="ARBA" id="ARBA00011009"/>
    </source>
</evidence>
<dbReference type="FunCoup" id="Q2LUH0">
    <property type="interactions" value="414"/>
</dbReference>
<keyword evidence="8 9" id="KW-0520">NAD</keyword>
<reference evidence="13 14" key="1">
    <citation type="journal article" date="2007" name="Proc. Natl. Acad. Sci. U.S.A.">
        <title>The genome of Syntrophus aciditrophicus: life at the thermodynamic limit of microbial growth.</title>
        <authorList>
            <person name="McInerney M.J."/>
            <person name="Rohlin L."/>
            <person name="Mouttaki H."/>
            <person name="Kim U."/>
            <person name="Krupp R.S."/>
            <person name="Rios-Hernandez L."/>
            <person name="Sieber J."/>
            <person name="Struchtemeyer C.G."/>
            <person name="Bhattacharyya A."/>
            <person name="Campbell J.W."/>
            <person name="Gunsalus R.P."/>
        </authorList>
    </citation>
    <scope>NUCLEOTIDE SEQUENCE [LARGE SCALE GENOMIC DNA]</scope>
    <source>
        <strain evidence="13 14">SB</strain>
    </source>
</reference>
<keyword evidence="6" id="KW-1208">Phospholipid metabolism</keyword>
<dbReference type="GO" id="GO:0141153">
    <property type="term" value="F:glycerol-3-phosphate dehydrogenase (NADP+) activity"/>
    <property type="evidence" value="ECO:0007669"/>
    <property type="project" value="RHEA"/>
</dbReference>
<dbReference type="KEGG" id="sat:SYN_01987"/>
<accession>Q2LUH0</accession>
<dbReference type="PANTHER" id="PTHR11728:SF1">
    <property type="entry name" value="GLYCEROL-3-PHOSPHATE DEHYDROGENASE [NAD(+)] 2, CHLOROPLASTIC"/>
    <property type="match status" value="1"/>
</dbReference>
<evidence type="ECO:0000256" key="3">
    <source>
        <dbReference type="ARBA" id="ARBA00023002"/>
    </source>
</evidence>
<keyword evidence="4" id="KW-0443">Lipid metabolism</keyword>
<dbReference type="GO" id="GO:0005829">
    <property type="term" value="C:cytosol"/>
    <property type="evidence" value="ECO:0007669"/>
    <property type="project" value="TreeGrafter"/>
</dbReference>
<dbReference type="GO" id="GO:0008654">
    <property type="term" value="P:phospholipid biosynthetic process"/>
    <property type="evidence" value="ECO:0007669"/>
    <property type="project" value="UniProtKB-KW"/>
</dbReference>
<dbReference type="SUPFAM" id="SSF51735">
    <property type="entry name" value="NAD(P)-binding Rossmann-fold domains"/>
    <property type="match status" value="1"/>
</dbReference>
<dbReference type="AlphaFoldDB" id="Q2LUH0"/>
<organism evidence="13 14">
    <name type="scientific">Syntrophus aciditrophicus (strain SB)</name>
    <dbReference type="NCBI Taxonomy" id="56780"/>
    <lineage>
        <taxon>Bacteria</taxon>
        <taxon>Pseudomonadati</taxon>
        <taxon>Thermodesulfobacteriota</taxon>
        <taxon>Syntrophia</taxon>
        <taxon>Syntrophales</taxon>
        <taxon>Syntrophaceae</taxon>
        <taxon>Syntrophus</taxon>
    </lineage>
</organism>
<dbReference type="InParanoid" id="Q2LUH0"/>
<dbReference type="Gene3D" id="3.40.50.720">
    <property type="entry name" value="NAD(P)-binding Rossmann-like Domain"/>
    <property type="match status" value="1"/>
</dbReference>